<accession>A0A2M7PMH1</accession>
<dbReference type="RefSeq" id="WP_406608061.1">
    <property type="nucleotide sequence ID" value="NZ_PFKO01000294.1"/>
</dbReference>
<dbReference type="AlphaFoldDB" id="A0A2M7PMH1"/>
<protein>
    <submittedName>
        <fullName evidence="2">Excinuclease ABC subunit C</fullName>
    </submittedName>
</protein>
<gene>
    <name evidence="2" type="ORF">COZ07_07895</name>
</gene>
<evidence type="ECO:0000259" key="1">
    <source>
        <dbReference type="PROSITE" id="PS50164"/>
    </source>
</evidence>
<proteinExistence type="predicted"/>
<dbReference type="PROSITE" id="PS50164">
    <property type="entry name" value="GIY_YIG"/>
    <property type="match status" value="1"/>
</dbReference>
<dbReference type="EMBL" id="PFKO01000294">
    <property type="protein sequence ID" value="PIY31820.1"/>
    <property type="molecule type" value="Genomic_DNA"/>
</dbReference>
<feature type="non-terminal residue" evidence="2">
    <location>
        <position position="54"/>
    </location>
</feature>
<dbReference type="Pfam" id="PF01541">
    <property type="entry name" value="GIY-YIG"/>
    <property type="match status" value="1"/>
</dbReference>
<reference evidence="2 3" key="1">
    <citation type="submission" date="2017-09" db="EMBL/GenBank/DDBJ databases">
        <title>Depth-based differentiation of microbial function through sediment-hosted aquifers and enrichment of novel symbionts in the deep terrestrial subsurface.</title>
        <authorList>
            <person name="Probst A.J."/>
            <person name="Ladd B."/>
            <person name="Jarett J.K."/>
            <person name="Geller-Mcgrath D.E."/>
            <person name="Sieber C.M."/>
            <person name="Emerson J.B."/>
            <person name="Anantharaman K."/>
            <person name="Thomas B.C."/>
            <person name="Malmstrom R."/>
            <person name="Stieglmeier M."/>
            <person name="Klingl A."/>
            <person name="Woyke T."/>
            <person name="Ryan C.M."/>
            <person name="Banfield J.F."/>
        </authorList>
    </citation>
    <scope>NUCLEOTIDE SEQUENCE [LARGE SCALE GENOMIC DNA]</scope>
    <source>
        <strain evidence="2">CG_4_10_14_3_um_filter_34_13</strain>
    </source>
</reference>
<name>A0A2M7PMH1_9BACT</name>
<dbReference type="Gene3D" id="3.40.1440.10">
    <property type="entry name" value="GIY-YIG endonuclease"/>
    <property type="match status" value="1"/>
</dbReference>
<evidence type="ECO:0000313" key="2">
    <source>
        <dbReference type="EMBL" id="PIY31820.1"/>
    </source>
</evidence>
<feature type="domain" description="GIY-YIG" evidence="1">
    <location>
        <begin position="1"/>
        <end position="54"/>
    </location>
</feature>
<evidence type="ECO:0000313" key="3">
    <source>
        <dbReference type="Proteomes" id="UP000230646"/>
    </source>
</evidence>
<comment type="caution">
    <text evidence="2">The sequence shown here is derived from an EMBL/GenBank/DDBJ whole genome shotgun (WGS) entry which is preliminary data.</text>
</comment>
<dbReference type="InterPro" id="IPR000305">
    <property type="entry name" value="GIY-YIG_endonuc"/>
</dbReference>
<dbReference type="InterPro" id="IPR035901">
    <property type="entry name" value="GIY-YIG_endonuc_sf"/>
</dbReference>
<dbReference type="Proteomes" id="UP000230646">
    <property type="component" value="Unassembled WGS sequence"/>
</dbReference>
<sequence length="54" mass="6658">MFYTYILISEKDDKFYVGYTDNLKRRIKKHNNGDVESTKYRRPLKLIYYDEVCL</sequence>
<organism evidence="2 3">
    <name type="scientific">Candidatus Infernicultor aquiphilus</name>
    <dbReference type="NCBI Taxonomy" id="1805029"/>
    <lineage>
        <taxon>Bacteria</taxon>
        <taxon>Pseudomonadati</taxon>
        <taxon>Atribacterota</taxon>
        <taxon>Candidatus Phoenicimicrobiia</taxon>
        <taxon>Candidatus Pheonicimicrobiales</taxon>
        <taxon>Candidatus Phoenicimicrobiaceae</taxon>
        <taxon>Candidatus Infernicultor</taxon>
    </lineage>
</organism>
<dbReference type="SUPFAM" id="SSF82771">
    <property type="entry name" value="GIY-YIG endonuclease"/>
    <property type="match status" value="1"/>
</dbReference>